<dbReference type="RefSeq" id="XP_033591217.1">
    <property type="nucleotide sequence ID" value="XM_033737022.1"/>
</dbReference>
<dbReference type="OrthoDB" id="10259639at2759"/>
<sequence length="206" mass="21997">MDIKTAAHPPPTFHLTLTTDRPTARDLLKALLHTIFFHRVFTALTPATHDVLDLTLPYVSDDEIEAVIEKRTGAFVRYLDNGGNGGGGSGTDGHEAGGAGGGGNSKATLTLHFLEKKRRKGWFVAKADEETIWETWVITLSLLPSAGGSGGGGIAGERNRALMEKSLQEAVMRVIDVANSEKGHIPPITSTETNPFPFQILVGGRG</sequence>
<evidence type="ECO:0000313" key="4">
    <source>
        <dbReference type="EMBL" id="KAF2484648.1"/>
    </source>
</evidence>
<evidence type="ECO:0000313" key="5">
    <source>
        <dbReference type="Proteomes" id="UP000799767"/>
    </source>
</evidence>
<evidence type="ECO:0000256" key="2">
    <source>
        <dbReference type="ARBA" id="ARBA00018874"/>
    </source>
</evidence>
<protein>
    <recommendedName>
        <fullName evidence="2">Autophagy-related protein 101</fullName>
    </recommendedName>
</protein>
<dbReference type="GO" id="GO:0000407">
    <property type="term" value="C:phagophore assembly site"/>
    <property type="evidence" value="ECO:0007669"/>
    <property type="project" value="TreeGrafter"/>
</dbReference>
<keyword evidence="3" id="KW-0072">Autophagy</keyword>
<dbReference type="InterPro" id="IPR012445">
    <property type="entry name" value="ATG101"/>
</dbReference>
<accession>A0A6A6PWV0</accession>
<reference evidence="4" key="1">
    <citation type="journal article" date="2020" name="Stud. Mycol.">
        <title>101 Dothideomycetes genomes: a test case for predicting lifestyles and emergence of pathogens.</title>
        <authorList>
            <person name="Haridas S."/>
            <person name="Albert R."/>
            <person name="Binder M."/>
            <person name="Bloem J."/>
            <person name="Labutti K."/>
            <person name="Salamov A."/>
            <person name="Andreopoulos B."/>
            <person name="Baker S."/>
            <person name="Barry K."/>
            <person name="Bills G."/>
            <person name="Bluhm B."/>
            <person name="Cannon C."/>
            <person name="Castanera R."/>
            <person name="Culley D."/>
            <person name="Daum C."/>
            <person name="Ezra D."/>
            <person name="Gonzalez J."/>
            <person name="Henrissat B."/>
            <person name="Kuo A."/>
            <person name="Liang C."/>
            <person name="Lipzen A."/>
            <person name="Lutzoni F."/>
            <person name="Magnuson J."/>
            <person name="Mondo S."/>
            <person name="Nolan M."/>
            <person name="Ohm R."/>
            <person name="Pangilinan J."/>
            <person name="Park H.-J."/>
            <person name="Ramirez L."/>
            <person name="Alfaro M."/>
            <person name="Sun H."/>
            <person name="Tritt A."/>
            <person name="Yoshinaga Y."/>
            <person name="Zwiers L.-H."/>
            <person name="Turgeon B."/>
            <person name="Goodwin S."/>
            <person name="Spatafora J."/>
            <person name="Crous P."/>
            <person name="Grigoriev I."/>
        </authorList>
    </citation>
    <scope>NUCLEOTIDE SEQUENCE</scope>
    <source>
        <strain evidence="4">CBS 113389</strain>
    </source>
</reference>
<dbReference type="AlphaFoldDB" id="A0A6A6PWV0"/>
<dbReference type="GO" id="GO:0000045">
    <property type="term" value="P:autophagosome assembly"/>
    <property type="evidence" value="ECO:0007669"/>
    <property type="project" value="TreeGrafter"/>
</dbReference>
<dbReference type="PANTHER" id="PTHR13292:SF0">
    <property type="entry name" value="AUTOPHAGY-RELATED PROTEIN 101"/>
    <property type="match status" value="1"/>
</dbReference>
<dbReference type="Proteomes" id="UP000799767">
    <property type="component" value="Unassembled WGS sequence"/>
</dbReference>
<dbReference type="Pfam" id="PF07855">
    <property type="entry name" value="ATG101"/>
    <property type="match status" value="1"/>
</dbReference>
<gene>
    <name evidence="4" type="ORF">BDY17DRAFT_323489</name>
</gene>
<dbReference type="GO" id="GO:0019901">
    <property type="term" value="F:protein kinase binding"/>
    <property type="evidence" value="ECO:0007669"/>
    <property type="project" value="TreeGrafter"/>
</dbReference>
<dbReference type="GO" id="GO:1990316">
    <property type="term" value="C:Atg1/ULK1 kinase complex"/>
    <property type="evidence" value="ECO:0007669"/>
    <property type="project" value="TreeGrafter"/>
</dbReference>
<dbReference type="EMBL" id="MU001634">
    <property type="protein sequence ID" value="KAF2484648.1"/>
    <property type="molecule type" value="Genomic_DNA"/>
</dbReference>
<keyword evidence="5" id="KW-1185">Reference proteome</keyword>
<evidence type="ECO:0000256" key="1">
    <source>
        <dbReference type="ARBA" id="ARBA00007130"/>
    </source>
</evidence>
<dbReference type="GeneID" id="54478024"/>
<organism evidence="4 5">
    <name type="scientific">Neohortaea acidophila</name>
    <dbReference type="NCBI Taxonomy" id="245834"/>
    <lineage>
        <taxon>Eukaryota</taxon>
        <taxon>Fungi</taxon>
        <taxon>Dikarya</taxon>
        <taxon>Ascomycota</taxon>
        <taxon>Pezizomycotina</taxon>
        <taxon>Dothideomycetes</taxon>
        <taxon>Dothideomycetidae</taxon>
        <taxon>Mycosphaerellales</taxon>
        <taxon>Teratosphaeriaceae</taxon>
        <taxon>Neohortaea</taxon>
    </lineage>
</organism>
<dbReference type="PANTHER" id="PTHR13292">
    <property type="entry name" value="AUTOPHAGY-RELATED PROTEIN 101"/>
    <property type="match status" value="1"/>
</dbReference>
<name>A0A6A6PWV0_9PEZI</name>
<proteinExistence type="inferred from homology"/>
<evidence type="ECO:0000256" key="3">
    <source>
        <dbReference type="ARBA" id="ARBA00023006"/>
    </source>
</evidence>
<comment type="similarity">
    <text evidence="1">Belongs to the ATG101 family.</text>
</comment>